<protein>
    <submittedName>
        <fullName evidence="3">Uncharacterized protein</fullName>
    </submittedName>
</protein>
<sequence>MAEVEELLDGVAVRLPAAEEIRARGRRRSRRRTTTVVVCTVVLMAAGAWAVLQTGADQRHGRGTVAATPDNPFRKDGLVQMMRADEVPLHGTWHWKEDEQPTTGAGSQEDPLPNPGPGGACAQTPPPVGAAGESSYSRWYTGRDGAVAQHCIVEYDDEATAREQLRKTGDVLESGGLRPTPGDSGKAEDGSGSWAGTVEGGRTLRVFTRRWNSWVSVTEVLDGVRGS</sequence>
<dbReference type="AlphaFoldDB" id="A0A2Z5JDK7"/>
<evidence type="ECO:0000256" key="2">
    <source>
        <dbReference type="SAM" id="Phobius"/>
    </source>
</evidence>
<keyword evidence="2" id="KW-1133">Transmembrane helix</keyword>
<gene>
    <name evidence="3" type="ORF">C5746_16805</name>
</gene>
<keyword evidence="2" id="KW-0812">Transmembrane</keyword>
<evidence type="ECO:0000256" key="1">
    <source>
        <dbReference type="SAM" id="MobiDB-lite"/>
    </source>
</evidence>
<dbReference type="RefSeq" id="WP_114244898.1">
    <property type="nucleotide sequence ID" value="NZ_CP027306.1"/>
</dbReference>
<evidence type="ECO:0000313" key="4">
    <source>
        <dbReference type="Proteomes" id="UP000252698"/>
    </source>
</evidence>
<feature type="region of interest" description="Disordered" evidence="1">
    <location>
        <begin position="167"/>
        <end position="198"/>
    </location>
</feature>
<evidence type="ECO:0000313" key="3">
    <source>
        <dbReference type="EMBL" id="AXE78314.1"/>
    </source>
</evidence>
<accession>A0A2Z5JDK7</accession>
<dbReference type="Proteomes" id="UP000252698">
    <property type="component" value="Chromosome"/>
</dbReference>
<feature type="transmembrane region" description="Helical" evidence="2">
    <location>
        <begin position="34"/>
        <end position="52"/>
    </location>
</feature>
<proteinExistence type="predicted"/>
<keyword evidence="2" id="KW-0472">Membrane</keyword>
<dbReference type="GeneID" id="95520126"/>
<dbReference type="EMBL" id="CP027306">
    <property type="protein sequence ID" value="AXE78314.1"/>
    <property type="molecule type" value="Genomic_DNA"/>
</dbReference>
<reference evidence="3 4" key="1">
    <citation type="journal article" date="2018" name="Front. Microbiol.">
        <title>Genome Sequencing of Streptomyces atratus SCSIOZH16 and Activation Production of Nocardamine via Metabolic Engineering.</title>
        <authorList>
            <person name="Li Y."/>
            <person name="Zhang C."/>
            <person name="Liu C."/>
            <person name="Ju J."/>
            <person name="Ma J."/>
        </authorList>
    </citation>
    <scope>NUCLEOTIDE SEQUENCE [LARGE SCALE GENOMIC DNA]</scope>
    <source>
        <strain evidence="3 4">SCSIO_ZH16</strain>
    </source>
</reference>
<dbReference type="KEGG" id="sata:C5746_16805"/>
<organism evidence="3 4">
    <name type="scientific">Streptomyces atratus</name>
    <dbReference type="NCBI Taxonomy" id="1893"/>
    <lineage>
        <taxon>Bacteria</taxon>
        <taxon>Bacillati</taxon>
        <taxon>Actinomycetota</taxon>
        <taxon>Actinomycetes</taxon>
        <taxon>Kitasatosporales</taxon>
        <taxon>Streptomycetaceae</taxon>
        <taxon>Streptomyces</taxon>
    </lineage>
</organism>
<name>A0A2Z5JDK7_STRAR</name>
<feature type="region of interest" description="Disordered" evidence="1">
    <location>
        <begin position="96"/>
        <end position="136"/>
    </location>
</feature>